<dbReference type="AlphaFoldDB" id="A0A8I3AIH7"/>
<organism evidence="1 2">
    <name type="scientific">Verticillium longisporum</name>
    <name type="common">Verticillium dahliae var. longisporum</name>
    <dbReference type="NCBI Taxonomy" id="100787"/>
    <lineage>
        <taxon>Eukaryota</taxon>
        <taxon>Fungi</taxon>
        <taxon>Dikarya</taxon>
        <taxon>Ascomycota</taxon>
        <taxon>Pezizomycotina</taxon>
        <taxon>Sordariomycetes</taxon>
        <taxon>Hypocreomycetidae</taxon>
        <taxon>Glomerellales</taxon>
        <taxon>Plectosphaerellaceae</taxon>
        <taxon>Verticillium</taxon>
    </lineage>
</organism>
<dbReference type="EMBL" id="JAEMWZ010000367">
    <property type="protein sequence ID" value="KAG7121635.1"/>
    <property type="molecule type" value="Genomic_DNA"/>
</dbReference>
<comment type="caution">
    <text evidence="1">The sequence shown here is derived from an EMBL/GenBank/DDBJ whole genome shotgun (WGS) entry which is preliminary data.</text>
</comment>
<protein>
    <submittedName>
        <fullName evidence="1">Uncharacterized protein</fullName>
    </submittedName>
</protein>
<dbReference type="PANTHER" id="PTHR37540:SF5">
    <property type="entry name" value="TRANSCRIPTION FACTOR DOMAIN-CONTAINING PROTEIN"/>
    <property type="match status" value="1"/>
</dbReference>
<gene>
    <name evidence="1" type="ORF">HYQ45_014469</name>
</gene>
<evidence type="ECO:0000313" key="2">
    <source>
        <dbReference type="Proteomes" id="UP000689129"/>
    </source>
</evidence>
<dbReference type="Proteomes" id="UP000689129">
    <property type="component" value="Unassembled WGS sequence"/>
</dbReference>
<proteinExistence type="predicted"/>
<dbReference type="OrthoDB" id="2130169at2759"/>
<sequence>MLVGGLPSLQRLLKVPYSSALMHPVFDVADELVLQNISCVLRKSPDNPALLYAVRLNFACAVTSGSMNRKCLEYKDQTLSCLRQSMSSLDSAISESTFGAILLLAGAEARRGLPCQVQIHMGAIRNLLEDCLRQGIVLSDNLKRAIFWQDLNSSVMTGSSRTFHHQSFPELSWSRDKRSSTSFKLPPGFQMWSSVLGHTFLEIMEDVHALQQIRDTNLFGPEDAMSMANVDNHQASIQSRIVDLEAASSISDCCYVGAYLCSTMLRCKRWRASVVPLHLSLQLLYKLQKADAEPGWDEHRELLTWLLHIGGAFAPAGTTRSGYLELLKRNLEGRLRGLYTSWPELLGILEKFIWSDKAFLAQVQGLWNEVYIQPELDSYIRT</sequence>
<dbReference type="PANTHER" id="PTHR37540">
    <property type="entry name" value="TRANSCRIPTION FACTOR (ACR-2), PUTATIVE-RELATED-RELATED"/>
    <property type="match status" value="1"/>
</dbReference>
<evidence type="ECO:0000313" key="1">
    <source>
        <dbReference type="EMBL" id="KAG7121635.1"/>
    </source>
</evidence>
<name>A0A8I3AIH7_VERLO</name>
<accession>A0A8I3AIH7</accession>
<reference evidence="1" key="1">
    <citation type="journal article" date="2021" name="Mol. Plant Pathol.">
        <title>A 20-kb lineage-specific genomic region tames virulence in pathogenic amphidiploid Verticillium longisporum.</title>
        <authorList>
            <person name="Harting R."/>
            <person name="Starke J."/>
            <person name="Kusch H."/>
            <person name="Poggeler S."/>
            <person name="Maurus I."/>
            <person name="Schluter R."/>
            <person name="Landesfeind M."/>
            <person name="Bulla I."/>
            <person name="Nowrousian M."/>
            <person name="de Jonge R."/>
            <person name="Stahlhut G."/>
            <person name="Hoff K.J."/>
            <person name="Asshauer K.P."/>
            <person name="Thurmer A."/>
            <person name="Stanke M."/>
            <person name="Daniel R."/>
            <person name="Morgenstern B."/>
            <person name="Thomma B.P.H.J."/>
            <person name="Kronstad J.W."/>
            <person name="Braus-Stromeyer S.A."/>
            <person name="Braus G.H."/>
        </authorList>
    </citation>
    <scope>NUCLEOTIDE SEQUENCE</scope>
    <source>
        <strain evidence="1">Vl32</strain>
    </source>
</reference>